<evidence type="ECO:0000256" key="1">
    <source>
        <dbReference type="ARBA" id="ARBA00022741"/>
    </source>
</evidence>
<dbReference type="Proteomes" id="UP000039865">
    <property type="component" value="Unassembled WGS sequence"/>
</dbReference>
<dbReference type="SMART" id="SM00178">
    <property type="entry name" value="SAR"/>
    <property type="match status" value="1"/>
</dbReference>
<feature type="binding site" evidence="3">
    <location>
        <begin position="129"/>
        <end position="132"/>
    </location>
    <ligand>
        <name>GTP</name>
        <dbReference type="ChEBI" id="CHEBI:37565"/>
    </ligand>
</feature>
<dbReference type="PRINTS" id="PR00449">
    <property type="entry name" value="RASTRNSFRMNG"/>
</dbReference>
<dbReference type="PANTHER" id="PTHR11711">
    <property type="entry name" value="ADP RIBOSYLATION FACTOR-RELATED"/>
    <property type="match status" value="1"/>
</dbReference>
<dbReference type="SMART" id="SM00177">
    <property type="entry name" value="ARF"/>
    <property type="match status" value="1"/>
</dbReference>
<dbReference type="InterPro" id="IPR024156">
    <property type="entry name" value="Small_GTPase_ARF"/>
</dbReference>
<proteinExistence type="predicted"/>
<dbReference type="Pfam" id="PF00025">
    <property type="entry name" value="Arf"/>
    <property type="match status" value="1"/>
</dbReference>
<evidence type="ECO:0000256" key="3">
    <source>
        <dbReference type="PIRSR" id="PIRSR606689-1"/>
    </source>
</evidence>
<dbReference type="AlphaFoldDB" id="A0A078ACK8"/>
<feature type="binding site" evidence="4">
    <location>
        <position position="30"/>
    </location>
    <ligand>
        <name>Mg(2+)</name>
        <dbReference type="ChEBI" id="CHEBI:18420"/>
    </ligand>
</feature>
<keyword evidence="1 3" id="KW-0547">Nucleotide-binding</keyword>
<dbReference type="InterPro" id="IPR006689">
    <property type="entry name" value="Small_GTPase_ARF/SAR"/>
</dbReference>
<dbReference type="GO" id="GO:0003924">
    <property type="term" value="F:GTPase activity"/>
    <property type="evidence" value="ECO:0007669"/>
    <property type="project" value="InterPro"/>
</dbReference>
<name>A0A078ACK8_STYLE</name>
<dbReference type="GO" id="GO:0005525">
    <property type="term" value="F:GTP binding"/>
    <property type="evidence" value="ECO:0007669"/>
    <property type="project" value="UniProtKB-KW"/>
</dbReference>
<dbReference type="OrthoDB" id="2011769at2759"/>
<keyword evidence="4" id="KW-0479">Metal-binding</keyword>
<organism evidence="5 6">
    <name type="scientific">Stylonychia lemnae</name>
    <name type="common">Ciliate</name>
    <dbReference type="NCBI Taxonomy" id="5949"/>
    <lineage>
        <taxon>Eukaryota</taxon>
        <taxon>Sar</taxon>
        <taxon>Alveolata</taxon>
        <taxon>Ciliophora</taxon>
        <taxon>Intramacronucleata</taxon>
        <taxon>Spirotrichea</taxon>
        <taxon>Stichotrichia</taxon>
        <taxon>Sporadotrichida</taxon>
        <taxon>Oxytrichidae</taxon>
        <taxon>Stylonychinae</taxon>
        <taxon>Stylonychia</taxon>
    </lineage>
</organism>
<evidence type="ECO:0000256" key="2">
    <source>
        <dbReference type="ARBA" id="ARBA00023134"/>
    </source>
</evidence>
<dbReference type="SUPFAM" id="SSF52540">
    <property type="entry name" value="P-loop containing nucleoside triphosphate hydrolases"/>
    <property type="match status" value="1"/>
</dbReference>
<dbReference type="Gene3D" id="3.40.50.300">
    <property type="entry name" value="P-loop containing nucleotide triphosphate hydrolases"/>
    <property type="match status" value="1"/>
</dbReference>
<reference evidence="5 6" key="1">
    <citation type="submission" date="2014-06" db="EMBL/GenBank/DDBJ databases">
        <authorList>
            <person name="Swart Estienne"/>
        </authorList>
    </citation>
    <scope>NUCLEOTIDE SEQUENCE [LARGE SCALE GENOMIC DNA]</scope>
    <source>
        <strain evidence="5 6">130c</strain>
    </source>
</reference>
<keyword evidence="6" id="KW-1185">Reference proteome</keyword>
<dbReference type="InterPro" id="IPR027417">
    <property type="entry name" value="P-loop_NTPase"/>
</dbReference>
<accession>A0A078ACK8</accession>
<keyword evidence="2 3" id="KW-0342">GTP-binding</keyword>
<feature type="binding site" evidence="3">
    <location>
        <begin position="23"/>
        <end position="30"/>
    </location>
    <ligand>
        <name>GTP</name>
        <dbReference type="ChEBI" id="CHEBI:37565"/>
    </ligand>
</feature>
<keyword evidence="4" id="KW-0460">Magnesium</keyword>
<dbReference type="EMBL" id="CCKQ01007212">
    <property type="protein sequence ID" value="CDW78568.1"/>
    <property type="molecule type" value="Genomic_DNA"/>
</dbReference>
<evidence type="ECO:0000256" key="4">
    <source>
        <dbReference type="PIRSR" id="PIRSR606689-2"/>
    </source>
</evidence>
<dbReference type="InParanoid" id="A0A078ACK8"/>
<gene>
    <name evidence="5" type="primary">Contig9192.g9835</name>
    <name evidence="5" type="ORF">STYLEM_7548</name>
</gene>
<protein>
    <submittedName>
        <fullName evidence="5">Adp-ribosylation factor-like protein 1-like</fullName>
    </submittedName>
</protein>
<evidence type="ECO:0000313" key="5">
    <source>
        <dbReference type="EMBL" id="CDW78568.1"/>
    </source>
</evidence>
<sequence length="183" mass="21504">MGQCTTKLLNYLFPRPKLILLLGHNGAGKTTILDQIKQVDQQIQSVELPPQGFLLDQLDISDDIQIQSWDHNPNWFNKGLQTMFYQDASAIVYVIDSSDISRQEEFKLDFWKIINEEFLRDDVIVLIANKMDLPGSLRVEEIHRIYELDKFKNRPFKLVQSQINDKESLNEIFQWIYRTINTT</sequence>
<dbReference type="GO" id="GO:0046872">
    <property type="term" value="F:metal ion binding"/>
    <property type="evidence" value="ECO:0007669"/>
    <property type="project" value="UniProtKB-KW"/>
</dbReference>
<dbReference type="PROSITE" id="PS51417">
    <property type="entry name" value="ARF"/>
    <property type="match status" value="1"/>
</dbReference>
<evidence type="ECO:0000313" key="6">
    <source>
        <dbReference type="Proteomes" id="UP000039865"/>
    </source>
</evidence>